<dbReference type="InterPro" id="IPR000073">
    <property type="entry name" value="AB_hydrolase_1"/>
</dbReference>
<gene>
    <name evidence="2" type="ORF">DCC88_07200</name>
</gene>
<name>A0A369KXT5_9BACT</name>
<evidence type="ECO:0000259" key="1">
    <source>
        <dbReference type="Pfam" id="PF00561"/>
    </source>
</evidence>
<dbReference type="InterPro" id="IPR050266">
    <property type="entry name" value="AB_hydrolase_sf"/>
</dbReference>
<protein>
    <submittedName>
        <fullName evidence="2">Alpha/beta hydrolase</fullName>
    </submittedName>
</protein>
<dbReference type="InterPro" id="IPR000639">
    <property type="entry name" value="Epox_hydrolase-like"/>
</dbReference>
<comment type="caution">
    <text evidence="2">The sequence shown here is derived from an EMBL/GenBank/DDBJ whole genome shotgun (WGS) entry which is preliminary data.</text>
</comment>
<proteinExistence type="predicted"/>
<accession>A0A369KXT5</accession>
<dbReference type="Gene3D" id="3.40.50.1820">
    <property type="entry name" value="alpha/beta hydrolase"/>
    <property type="match status" value="1"/>
</dbReference>
<dbReference type="AlphaFoldDB" id="A0A369KXT5"/>
<dbReference type="PANTHER" id="PTHR43798:SF33">
    <property type="entry name" value="HYDROLASE, PUTATIVE (AFU_ORTHOLOGUE AFUA_2G14860)-RELATED"/>
    <property type="match status" value="1"/>
</dbReference>
<sequence>MKNFSDEFIVVDEYKTRYWIYGDAQETVLLLHGFALAIEIWELNIQSIGKNYKVLALDLPGFGLTDKLKGSFHLDYYPQFLLKFLQALNILKVHIVGHSMGGLIATRFTQLFPAIVKSLVLVSSVGFKSHIPPHFRIFSLPFLGEIFVKPNQQGLQSALRKNTFYKIPYTKYLAEKLYEYSLHPEMPKTLLQVARSAIGIFGFKRVIIKAIRSDINKLTMPVMIIWGKNDAIIYANHALDAHKLIKNSKLVLFEKCGHLPQLEYPERFNAQVEDFLRHS</sequence>
<evidence type="ECO:0000313" key="3">
    <source>
        <dbReference type="Proteomes" id="UP000253934"/>
    </source>
</evidence>
<keyword evidence="2" id="KW-0378">Hydrolase</keyword>
<reference evidence="2" key="1">
    <citation type="submission" date="2018-04" db="EMBL/GenBank/DDBJ databases">
        <title>Draft genome sequence of the Candidatus Spirobacillus cienkowskii, a pathogen of freshwater Daphnia species, reconstructed from hemolymph metagenomic reads.</title>
        <authorList>
            <person name="Bresciani L."/>
            <person name="Lemos L.N."/>
            <person name="Wale N."/>
            <person name="Lin J.Y."/>
            <person name="Fernandes G.R."/>
            <person name="Duffy M.A."/>
            <person name="Rodrigues J.M."/>
        </authorList>
    </citation>
    <scope>NUCLEOTIDE SEQUENCE [LARGE SCALE GENOMIC DNA]</scope>
    <source>
        <strain evidence="2">Binning01</strain>
    </source>
</reference>
<evidence type="ECO:0000313" key="2">
    <source>
        <dbReference type="EMBL" id="RDB35986.1"/>
    </source>
</evidence>
<dbReference type="InterPro" id="IPR029058">
    <property type="entry name" value="AB_hydrolase_fold"/>
</dbReference>
<dbReference type="SUPFAM" id="SSF53474">
    <property type="entry name" value="alpha/beta-Hydrolases"/>
    <property type="match status" value="1"/>
</dbReference>
<dbReference type="PRINTS" id="PR00111">
    <property type="entry name" value="ABHYDROLASE"/>
</dbReference>
<dbReference type="EMBL" id="QOVW01000069">
    <property type="protein sequence ID" value="RDB35986.1"/>
    <property type="molecule type" value="Genomic_DNA"/>
</dbReference>
<dbReference type="PANTHER" id="PTHR43798">
    <property type="entry name" value="MONOACYLGLYCEROL LIPASE"/>
    <property type="match status" value="1"/>
</dbReference>
<keyword evidence="3" id="KW-1185">Reference proteome</keyword>
<dbReference type="GO" id="GO:0016787">
    <property type="term" value="F:hydrolase activity"/>
    <property type="evidence" value="ECO:0007669"/>
    <property type="project" value="UniProtKB-KW"/>
</dbReference>
<dbReference type="Proteomes" id="UP000253934">
    <property type="component" value="Unassembled WGS sequence"/>
</dbReference>
<dbReference type="Pfam" id="PF00561">
    <property type="entry name" value="Abhydrolase_1"/>
    <property type="match status" value="1"/>
</dbReference>
<feature type="domain" description="AB hydrolase-1" evidence="1">
    <location>
        <begin position="27"/>
        <end position="263"/>
    </location>
</feature>
<dbReference type="PRINTS" id="PR00412">
    <property type="entry name" value="EPOXHYDRLASE"/>
</dbReference>
<organism evidence="2 3">
    <name type="scientific">Spirobacillus cienkowskii</name>
    <dbReference type="NCBI Taxonomy" id="495820"/>
    <lineage>
        <taxon>Bacteria</taxon>
        <taxon>Pseudomonadati</taxon>
        <taxon>Bdellovibrionota</taxon>
        <taxon>Oligoflexia</taxon>
        <taxon>Silvanigrellales</taxon>
        <taxon>Spirobacillus</taxon>
    </lineage>
</organism>
<dbReference type="GO" id="GO:0016020">
    <property type="term" value="C:membrane"/>
    <property type="evidence" value="ECO:0007669"/>
    <property type="project" value="TreeGrafter"/>
</dbReference>